<name>A0A7Z7LIE4_9BACT</name>
<keyword evidence="2 6" id="KW-0963">Cytoplasm</keyword>
<dbReference type="KEGG" id="minf:MESINF_2682"/>
<gene>
    <name evidence="6 7" type="primary">prmA</name>
    <name evidence="7" type="ORF">MESINF_2682</name>
</gene>
<protein>
    <recommendedName>
        <fullName evidence="6">Ribosomal protein L11 methyltransferase</fullName>
        <shortName evidence="6">L11 Mtase</shortName>
        <ecNumber evidence="6">2.1.1.-</ecNumber>
    </recommendedName>
</protein>
<evidence type="ECO:0000256" key="3">
    <source>
        <dbReference type="ARBA" id="ARBA00022603"/>
    </source>
</evidence>
<comment type="similarity">
    <text evidence="1 6">Belongs to the methyltransferase superfamily. PrmA family.</text>
</comment>
<dbReference type="EC" id="2.1.1.-" evidence="6"/>
<dbReference type="InterPro" id="IPR029063">
    <property type="entry name" value="SAM-dependent_MTases_sf"/>
</dbReference>
<dbReference type="GO" id="GO:0032259">
    <property type="term" value="P:methylation"/>
    <property type="evidence" value="ECO:0007669"/>
    <property type="project" value="UniProtKB-KW"/>
</dbReference>
<evidence type="ECO:0000256" key="4">
    <source>
        <dbReference type="ARBA" id="ARBA00022679"/>
    </source>
</evidence>
<dbReference type="AlphaFoldDB" id="A0A7Z7LIE4"/>
<reference evidence="7 8" key="1">
    <citation type="submission" date="2017-01" db="EMBL/GenBank/DDBJ databases">
        <authorList>
            <person name="Erauso G."/>
        </authorList>
    </citation>
    <scope>NUCLEOTIDE SEQUENCE [LARGE SCALE GENOMIC DNA]</scope>
    <source>
        <strain evidence="7">MESINF1</strain>
    </source>
</reference>
<dbReference type="PANTHER" id="PTHR43648">
    <property type="entry name" value="ELECTRON TRANSFER FLAVOPROTEIN BETA SUBUNIT LYSINE METHYLTRANSFERASE"/>
    <property type="match status" value="1"/>
</dbReference>
<dbReference type="Proteomes" id="UP000250796">
    <property type="component" value="Chromosome MESINF"/>
</dbReference>
<comment type="catalytic activity">
    <reaction evidence="6">
        <text>L-lysyl-[protein] + 3 S-adenosyl-L-methionine = N(6),N(6),N(6)-trimethyl-L-lysyl-[protein] + 3 S-adenosyl-L-homocysteine + 3 H(+)</text>
        <dbReference type="Rhea" id="RHEA:54192"/>
        <dbReference type="Rhea" id="RHEA-COMP:9752"/>
        <dbReference type="Rhea" id="RHEA-COMP:13826"/>
        <dbReference type="ChEBI" id="CHEBI:15378"/>
        <dbReference type="ChEBI" id="CHEBI:29969"/>
        <dbReference type="ChEBI" id="CHEBI:57856"/>
        <dbReference type="ChEBI" id="CHEBI:59789"/>
        <dbReference type="ChEBI" id="CHEBI:61961"/>
    </reaction>
</comment>
<keyword evidence="3 6" id="KW-0489">Methyltransferase</keyword>
<feature type="binding site" evidence="6">
    <location>
        <position position="208"/>
    </location>
    <ligand>
        <name>S-adenosyl-L-methionine</name>
        <dbReference type="ChEBI" id="CHEBI:59789"/>
    </ligand>
</feature>
<keyword evidence="7" id="KW-0689">Ribosomal protein</keyword>
<feature type="binding site" evidence="6">
    <location>
        <position position="165"/>
    </location>
    <ligand>
        <name>S-adenosyl-L-methionine</name>
        <dbReference type="ChEBI" id="CHEBI:59789"/>
    </ligand>
</feature>
<evidence type="ECO:0000256" key="5">
    <source>
        <dbReference type="ARBA" id="ARBA00022691"/>
    </source>
</evidence>
<keyword evidence="5 6" id="KW-0949">S-adenosyl-L-methionine</keyword>
<evidence type="ECO:0000313" key="8">
    <source>
        <dbReference type="Proteomes" id="UP000250796"/>
    </source>
</evidence>
<comment type="subcellular location">
    <subcellularLocation>
        <location evidence="6">Cytoplasm</location>
    </subcellularLocation>
</comment>
<keyword evidence="4 6" id="KW-0808">Transferase</keyword>
<sequence length="271" mass="30661">MKYRHLFTVIKEEERDLFEAWSWEEGFMNLYFEELPDRTVTLHVILAEDENLPEFLSMVELADLGFTREEDWYEKWRQTLQPFSLYDGITVVPLEEERPVKGLNEIGLIPGMAFGTGFHESTRLAASLTKKAVRPGDRVLDVGCGTGILSVLAMKCGASEAIALDIDDRALEKTLETARINGVSVEVVKSDFLSALSEGESFDLIIANMIAELLERFVGDLKRFLRENGSIVISGIYGEKIRSISKLVDKDFTIDDTEEDGDWKALLLKKR</sequence>
<dbReference type="GO" id="GO:0005840">
    <property type="term" value="C:ribosome"/>
    <property type="evidence" value="ECO:0007669"/>
    <property type="project" value="UniProtKB-KW"/>
</dbReference>
<dbReference type="InterPro" id="IPR050078">
    <property type="entry name" value="Ribosomal_L11_MeTrfase_PrmA"/>
</dbReference>
<evidence type="ECO:0000256" key="6">
    <source>
        <dbReference type="HAMAP-Rule" id="MF_00735"/>
    </source>
</evidence>
<proteinExistence type="inferred from homology"/>
<dbReference type="RefSeq" id="WP_169700446.1">
    <property type="nucleotide sequence ID" value="NZ_LS974202.1"/>
</dbReference>
<comment type="function">
    <text evidence="6">Methylates ribosomal protein L11.</text>
</comment>
<accession>A0A7Z7LIE4</accession>
<dbReference type="EMBL" id="LS974202">
    <property type="protein sequence ID" value="SSC14122.1"/>
    <property type="molecule type" value="Genomic_DNA"/>
</dbReference>
<keyword evidence="7" id="KW-0687">Ribonucleoprotein</keyword>
<feature type="binding site" evidence="6">
    <location>
        <position position="143"/>
    </location>
    <ligand>
        <name>S-adenosyl-L-methionine</name>
        <dbReference type="ChEBI" id="CHEBI:59789"/>
    </ligand>
</feature>
<dbReference type="SUPFAM" id="SSF53335">
    <property type="entry name" value="S-adenosyl-L-methionine-dependent methyltransferases"/>
    <property type="match status" value="1"/>
</dbReference>
<dbReference type="Pfam" id="PF06325">
    <property type="entry name" value="PrmA"/>
    <property type="match status" value="1"/>
</dbReference>
<dbReference type="Gene3D" id="3.40.50.150">
    <property type="entry name" value="Vaccinia Virus protein VP39"/>
    <property type="match status" value="1"/>
</dbReference>
<evidence type="ECO:0000256" key="1">
    <source>
        <dbReference type="ARBA" id="ARBA00009741"/>
    </source>
</evidence>
<dbReference type="GO" id="GO:0005737">
    <property type="term" value="C:cytoplasm"/>
    <property type="evidence" value="ECO:0007669"/>
    <property type="project" value="UniProtKB-SubCell"/>
</dbReference>
<dbReference type="CDD" id="cd02440">
    <property type="entry name" value="AdoMet_MTases"/>
    <property type="match status" value="1"/>
</dbReference>
<dbReference type="PANTHER" id="PTHR43648:SF1">
    <property type="entry name" value="ELECTRON TRANSFER FLAVOPROTEIN BETA SUBUNIT LYSINE METHYLTRANSFERASE"/>
    <property type="match status" value="1"/>
</dbReference>
<organism evidence="7 8">
    <name type="scientific">Mesotoga infera</name>
    <dbReference type="NCBI Taxonomy" id="1236046"/>
    <lineage>
        <taxon>Bacteria</taxon>
        <taxon>Thermotogati</taxon>
        <taxon>Thermotogota</taxon>
        <taxon>Thermotogae</taxon>
        <taxon>Kosmotogales</taxon>
        <taxon>Kosmotogaceae</taxon>
        <taxon>Mesotoga</taxon>
    </lineage>
</organism>
<dbReference type="HAMAP" id="MF_00735">
    <property type="entry name" value="Methyltr_PrmA"/>
    <property type="match status" value="1"/>
</dbReference>
<feature type="binding site" evidence="6">
    <location>
        <position position="122"/>
    </location>
    <ligand>
        <name>S-adenosyl-L-methionine</name>
        <dbReference type="ChEBI" id="CHEBI:59789"/>
    </ligand>
</feature>
<evidence type="ECO:0000256" key="2">
    <source>
        <dbReference type="ARBA" id="ARBA00022490"/>
    </source>
</evidence>
<dbReference type="GO" id="GO:0008276">
    <property type="term" value="F:protein methyltransferase activity"/>
    <property type="evidence" value="ECO:0007669"/>
    <property type="project" value="UniProtKB-UniRule"/>
</dbReference>
<keyword evidence="8" id="KW-1185">Reference proteome</keyword>
<dbReference type="InterPro" id="IPR004498">
    <property type="entry name" value="Ribosomal_PrmA_MeTrfase"/>
</dbReference>
<evidence type="ECO:0000313" key="7">
    <source>
        <dbReference type="EMBL" id="SSC14122.1"/>
    </source>
</evidence>